<dbReference type="RefSeq" id="WP_064007688.1">
    <property type="nucleotide sequence ID" value="NZ_LUUG01000052.1"/>
</dbReference>
<feature type="domain" description="NAD(P)-binding" evidence="1">
    <location>
        <begin position="4"/>
        <end position="332"/>
    </location>
</feature>
<evidence type="ECO:0000259" key="1">
    <source>
        <dbReference type="Pfam" id="PF16363"/>
    </source>
</evidence>
<reference evidence="2 3" key="1">
    <citation type="submission" date="2016-03" db="EMBL/GenBank/DDBJ databases">
        <authorList>
            <person name="Ploux O."/>
        </authorList>
    </citation>
    <scope>NUCLEOTIDE SEQUENCE [LARGE SCALE GENOMIC DNA]</scope>
    <source>
        <strain evidence="2 3">R-45363</strain>
    </source>
</reference>
<dbReference type="SUPFAM" id="SSF51735">
    <property type="entry name" value="NAD(P)-binding Rossmann-fold domains"/>
    <property type="match status" value="1"/>
</dbReference>
<comment type="caution">
    <text evidence="2">The sequence shown here is derived from an EMBL/GenBank/DDBJ whole genome shotgun (WGS) entry which is preliminary data.</text>
</comment>
<dbReference type="Proteomes" id="UP000078090">
    <property type="component" value="Unassembled WGS sequence"/>
</dbReference>
<dbReference type="InterPro" id="IPR036291">
    <property type="entry name" value="NAD(P)-bd_dom_sf"/>
</dbReference>
<dbReference type="EMBL" id="LUUG01000052">
    <property type="protein sequence ID" value="OAI07116.1"/>
    <property type="molecule type" value="Genomic_DNA"/>
</dbReference>
<evidence type="ECO:0000313" key="3">
    <source>
        <dbReference type="Proteomes" id="UP000078090"/>
    </source>
</evidence>
<proteinExistence type="predicted"/>
<accession>A0A177MMT5</accession>
<sequence>MKLLITGGCGFLGSNLAADALSRGDDLLVFDNLYRNGSRANLSWLQTQGEFVFEHGDIRNQNDITRVIQSFKPDAIFHLAGQVAMTTSIANPRMDFEVNAIGTFNLLEAVRQYSPDAVVVYSSTNKVYGDLEQYSYAQTQTRYQCNEYPSGFSENVPLEFHSPYGCSKGAADQYMLDYARIFGLKTVVFRHSSMYGGRQFATFDQGWVGWFCQKAVETAKGLSKEPFTISGTGKQVRDVLHAEDMKSLYIAALSNIDKAKGQVFNIGGGIENSLSLLELFELLEKIVGIRLNYKQLPVRESDQRVFVADIAKAKRLLDWQPQVTAPDGVSAMVKWVDQSQ</sequence>
<name>A0A177MMT5_METMH</name>
<dbReference type="AlphaFoldDB" id="A0A177MMT5"/>
<protein>
    <submittedName>
        <fullName evidence="2">CDP-paratose 2-epimerase</fullName>
    </submittedName>
</protein>
<dbReference type="OrthoDB" id="9803010at2"/>
<dbReference type="PANTHER" id="PTHR43000">
    <property type="entry name" value="DTDP-D-GLUCOSE 4,6-DEHYDRATASE-RELATED"/>
    <property type="match status" value="1"/>
</dbReference>
<dbReference type="InterPro" id="IPR016040">
    <property type="entry name" value="NAD(P)-bd_dom"/>
</dbReference>
<dbReference type="Pfam" id="PF16363">
    <property type="entry name" value="GDP_Man_Dehyd"/>
    <property type="match status" value="1"/>
</dbReference>
<organism evidence="2 3">
    <name type="scientific">Methylomonas methanica</name>
    <dbReference type="NCBI Taxonomy" id="421"/>
    <lineage>
        <taxon>Bacteria</taxon>
        <taxon>Pseudomonadati</taxon>
        <taxon>Pseudomonadota</taxon>
        <taxon>Gammaproteobacteria</taxon>
        <taxon>Methylococcales</taxon>
        <taxon>Methylococcaceae</taxon>
        <taxon>Methylomonas</taxon>
    </lineage>
</organism>
<gene>
    <name evidence="2" type="ORF">A1332_09590</name>
</gene>
<evidence type="ECO:0000313" key="2">
    <source>
        <dbReference type="EMBL" id="OAI07116.1"/>
    </source>
</evidence>
<dbReference type="Gene3D" id="3.40.50.720">
    <property type="entry name" value="NAD(P)-binding Rossmann-like Domain"/>
    <property type="match status" value="1"/>
</dbReference>